<reference evidence="2" key="1">
    <citation type="journal article" date="2019" name="Int. J. Syst. Evol. Microbiol.">
        <title>The Global Catalogue of Microorganisms (GCM) 10K type strain sequencing project: providing services to taxonomists for standard genome sequencing and annotation.</title>
        <authorList>
            <consortium name="The Broad Institute Genomics Platform"/>
            <consortium name="The Broad Institute Genome Sequencing Center for Infectious Disease"/>
            <person name="Wu L."/>
            <person name="Ma J."/>
        </authorList>
    </citation>
    <scope>NUCLEOTIDE SEQUENCE [LARGE SCALE GENOMIC DNA]</scope>
    <source>
        <strain evidence="2">CCUG 55131</strain>
    </source>
</reference>
<organism evidence="1 2">
    <name type="scientific">Rhodobacter lacus</name>
    <dbReference type="NCBI Taxonomy" id="1641972"/>
    <lineage>
        <taxon>Bacteria</taxon>
        <taxon>Pseudomonadati</taxon>
        <taxon>Pseudomonadota</taxon>
        <taxon>Alphaproteobacteria</taxon>
        <taxon>Rhodobacterales</taxon>
        <taxon>Rhodobacter group</taxon>
        <taxon>Rhodobacter</taxon>
    </lineage>
</organism>
<gene>
    <name evidence="1" type="ORF">ACFSM0_03575</name>
</gene>
<dbReference type="InterPro" id="IPR011227">
    <property type="entry name" value="UCP029730"/>
</dbReference>
<dbReference type="Proteomes" id="UP001597413">
    <property type="component" value="Unassembled WGS sequence"/>
</dbReference>
<dbReference type="PIRSF" id="PIRSF029730">
    <property type="entry name" value="UCP029730"/>
    <property type="match status" value="1"/>
</dbReference>
<evidence type="ECO:0000313" key="2">
    <source>
        <dbReference type="Proteomes" id="UP001597413"/>
    </source>
</evidence>
<dbReference type="EMBL" id="JBHUIX010000004">
    <property type="protein sequence ID" value="MFD2173166.1"/>
    <property type="molecule type" value="Genomic_DNA"/>
</dbReference>
<dbReference type="SUPFAM" id="SSF53187">
    <property type="entry name" value="Zn-dependent exopeptidases"/>
    <property type="match status" value="1"/>
</dbReference>
<proteinExistence type="predicted"/>
<keyword evidence="2" id="KW-1185">Reference proteome</keyword>
<protein>
    <submittedName>
        <fullName evidence="1">N-formylglutamate amidohydrolase</fullName>
    </submittedName>
</protein>
<comment type="caution">
    <text evidence="1">The sequence shown here is derived from an EMBL/GenBank/DDBJ whole genome shotgun (WGS) entry which is preliminary data.</text>
</comment>
<sequence length="256" mass="27094">MDNKTEGAVVIEGRAAPGPFVFVCEHAVNTFPAPWGALGLDAATRDSHAAWDPGALGLARALAAELHAPLVRATHSRLIYDLNRPPHSPGAMPARSEIHTIPGNAAVTPEARRARTEALYIPFHAALRALLAEKLALGVRPILVTVHSFTPVWHGSPRAVELGIIHDADPSLAEAVFAQARAQTGLDSRLNEPYSAADEVTHTLALQATPMGLKNVMLELRNDLIADAAAQAAMATRLGAVLRTAVAELAKREEAA</sequence>
<dbReference type="Gene3D" id="3.40.630.40">
    <property type="entry name" value="Zn-dependent exopeptidases"/>
    <property type="match status" value="1"/>
</dbReference>
<dbReference type="InterPro" id="IPR007709">
    <property type="entry name" value="N-FG_amidohydro"/>
</dbReference>
<accession>A0ABW5A5Q0</accession>
<evidence type="ECO:0000313" key="1">
    <source>
        <dbReference type="EMBL" id="MFD2173166.1"/>
    </source>
</evidence>
<name>A0ABW5A5Q0_9RHOB</name>
<dbReference type="RefSeq" id="WP_377387279.1">
    <property type="nucleotide sequence ID" value="NZ_JBHUIX010000004.1"/>
</dbReference>
<dbReference type="Pfam" id="PF05013">
    <property type="entry name" value="FGase"/>
    <property type="match status" value="1"/>
</dbReference>